<dbReference type="RefSeq" id="XP_002117326.1">
    <property type="nucleotide sequence ID" value="XM_002117290.1"/>
</dbReference>
<feature type="compositionally biased region" description="Polar residues" evidence="1">
    <location>
        <begin position="8"/>
        <end position="22"/>
    </location>
</feature>
<dbReference type="AlphaFoldDB" id="B3SAU6"/>
<name>B3SAU6_TRIAD</name>
<feature type="compositionally biased region" description="Polar residues" evidence="1">
    <location>
        <begin position="265"/>
        <end position="274"/>
    </location>
</feature>
<dbReference type="InParanoid" id="B3SAU6"/>
<sequence length="475" mass="54277">MSRLNIISRESNTSPTSGNVFNGNHVLPRPSTRSACSIPMLTRRSDQDDSLSPSIRASPRSADADHGYRRNYSSNSAPSYTVKQMNYLRTHPKTRSADPRVITDIPNLTRKYNKSLYDSLSPQEFFKKRMQTISRANVSSRMEIIYGRSDEDIEINRLTNIKANKILQTYNTDNTTSKYIFQKKIKPRGYRRENFGTLPIPSNVPLDSSRMLVIRPANVSPRCSNEDKKLPRLKQKMSEIRKGWVEEKVSLSPKSKDQAHLHQPGNANSSNHITNHNEPKKVTFSLEDQKSTATDKDTLDHDDESKDQTEGWTQNSVEFNVIISPRHSQSSVKAEDLPNLSSPMETNELAMSQSDSNHNFDNNHNLTSNQELEKCDDDDRHIVQEENKTFNEPESRMKDQDNSNQDMQNSDILAQDIRADNNCVDISDHKDDHQSHRLMLDETEELPMDTIQSSQQVVIEVSNQLVTNEEDAEQD</sequence>
<evidence type="ECO:0000313" key="3">
    <source>
        <dbReference type="Proteomes" id="UP000009022"/>
    </source>
</evidence>
<reference evidence="2 3" key="1">
    <citation type="journal article" date="2008" name="Nature">
        <title>The Trichoplax genome and the nature of placozoans.</title>
        <authorList>
            <person name="Srivastava M."/>
            <person name="Begovic E."/>
            <person name="Chapman J."/>
            <person name="Putnam N.H."/>
            <person name="Hellsten U."/>
            <person name="Kawashima T."/>
            <person name="Kuo A."/>
            <person name="Mitros T."/>
            <person name="Salamov A."/>
            <person name="Carpenter M.L."/>
            <person name="Signorovitch A.Y."/>
            <person name="Moreno M.A."/>
            <person name="Kamm K."/>
            <person name="Grimwood J."/>
            <person name="Schmutz J."/>
            <person name="Shapiro H."/>
            <person name="Grigoriev I.V."/>
            <person name="Buss L.W."/>
            <person name="Schierwater B."/>
            <person name="Dellaporta S.L."/>
            <person name="Rokhsar D.S."/>
        </authorList>
    </citation>
    <scope>NUCLEOTIDE SEQUENCE [LARGE SCALE GENOMIC DNA]</scope>
    <source>
        <strain evidence="2 3">Grell-BS-1999</strain>
    </source>
</reference>
<feature type="region of interest" description="Disordered" evidence="1">
    <location>
        <begin position="1"/>
        <end position="80"/>
    </location>
</feature>
<evidence type="ECO:0000256" key="1">
    <source>
        <dbReference type="SAM" id="MobiDB-lite"/>
    </source>
</evidence>
<dbReference type="HOGENOM" id="CLU_575323_0_0_1"/>
<dbReference type="GeneID" id="6758539"/>
<keyword evidence="3" id="KW-1185">Reference proteome</keyword>
<dbReference type="EMBL" id="DS985262">
    <property type="protein sequence ID" value="EDV20165.1"/>
    <property type="molecule type" value="Genomic_DNA"/>
</dbReference>
<feature type="region of interest" description="Disordered" evidence="1">
    <location>
        <begin position="386"/>
        <end position="406"/>
    </location>
</feature>
<organism evidence="2 3">
    <name type="scientific">Trichoplax adhaerens</name>
    <name type="common">Trichoplax reptans</name>
    <dbReference type="NCBI Taxonomy" id="10228"/>
    <lineage>
        <taxon>Eukaryota</taxon>
        <taxon>Metazoa</taxon>
        <taxon>Placozoa</taxon>
        <taxon>Uniplacotomia</taxon>
        <taxon>Trichoplacea</taxon>
        <taxon>Trichoplacidae</taxon>
        <taxon>Trichoplax</taxon>
    </lineage>
</organism>
<gene>
    <name evidence="2" type="ORF">TRIADDRAFT_61384</name>
</gene>
<proteinExistence type="predicted"/>
<feature type="compositionally biased region" description="Basic and acidic residues" evidence="1">
    <location>
        <begin position="275"/>
        <end position="309"/>
    </location>
</feature>
<feature type="compositionally biased region" description="Basic and acidic residues" evidence="1">
    <location>
        <begin position="245"/>
        <end position="260"/>
    </location>
</feature>
<protein>
    <submittedName>
        <fullName evidence="2">Uncharacterized protein</fullName>
    </submittedName>
</protein>
<feature type="region of interest" description="Disordered" evidence="1">
    <location>
        <begin position="245"/>
        <end position="313"/>
    </location>
</feature>
<feature type="compositionally biased region" description="Polar residues" evidence="1">
    <location>
        <begin position="71"/>
        <end position="80"/>
    </location>
</feature>
<dbReference type="Proteomes" id="UP000009022">
    <property type="component" value="Unassembled WGS sequence"/>
</dbReference>
<dbReference type="KEGG" id="tad:TRIADDRAFT_61384"/>
<feature type="compositionally biased region" description="Basic and acidic residues" evidence="1">
    <location>
        <begin position="386"/>
        <end position="401"/>
    </location>
</feature>
<accession>B3SAU6</accession>
<dbReference type="CTD" id="6758539"/>
<evidence type="ECO:0000313" key="2">
    <source>
        <dbReference type="EMBL" id="EDV20165.1"/>
    </source>
</evidence>